<name>A0A511NBQ2_9FLAO</name>
<dbReference type="EMBL" id="BJXC01000001">
    <property type="protein sequence ID" value="GEM50259.1"/>
    <property type="molecule type" value="Genomic_DNA"/>
</dbReference>
<dbReference type="Pfam" id="PF14491">
    <property type="entry name" value="DUF4435"/>
    <property type="match status" value="1"/>
</dbReference>
<dbReference type="SMART" id="SM00382">
    <property type="entry name" value="AAA"/>
    <property type="match status" value="1"/>
</dbReference>
<dbReference type="InterPro" id="IPR051396">
    <property type="entry name" value="Bact_Antivir_Def_Nuclease"/>
</dbReference>
<dbReference type="GeneID" id="84648355"/>
<accession>A0A511NBQ2</accession>
<protein>
    <recommendedName>
        <fullName evidence="1">AAA+ ATPase domain-containing protein</fullName>
    </recommendedName>
</protein>
<organism evidence="2 3">
    <name type="scientific">Empedobacter brevis NBRC 14943 = ATCC 43319</name>
    <dbReference type="NCBI Taxonomy" id="1218108"/>
    <lineage>
        <taxon>Bacteria</taxon>
        <taxon>Pseudomonadati</taxon>
        <taxon>Bacteroidota</taxon>
        <taxon>Flavobacteriia</taxon>
        <taxon>Flavobacteriales</taxon>
        <taxon>Weeksellaceae</taxon>
        <taxon>Empedobacter</taxon>
    </lineage>
</organism>
<dbReference type="Proteomes" id="UP000321245">
    <property type="component" value="Unassembled WGS sequence"/>
</dbReference>
<dbReference type="Gene3D" id="3.40.50.300">
    <property type="entry name" value="P-loop containing nucleotide triphosphate hydrolases"/>
    <property type="match status" value="1"/>
</dbReference>
<reference evidence="2 3" key="1">
    <citation type="submission" date="2019-07" db="EMBL/GenBank/DDBJ databases">
        <title>Whole genome shotgun sequence of Empedobacter brevis NBRC 14943.</title>
        <authorList>
            <person name="Hosoyama A."/>
            <person name="Uohara A."/>
            <person name="Ohji S."/>
            <person name="Ichikawa N."/>
        </authorList>
    </citation>
    <scope>NUCLEOTIDE SEQUENCE [LARGE SCALE GENOMIC DNA]</scope>
    <source>
        <strain evidence="2 3">NBRC 14943</strain>
    </source>
</reference>
<comment type="caution">
    <text evidence="2">The sequence shown here is derived from an EMBL/GenBank/DDBJ whole genome shotgun (WGS) entry which is preliminary data.</text>
</comment>
<dbReference type="Pfam" id="PF13304">
    <property type="entry name" value="AAA_21"/>
    <property type="match status" value="1"/>
</dbReference>
<dbReference type="InterPro" id="IPR003959">
    <property type="entry name" value="ATPase_AAA_core"/>
</dbReference>
<dbReference type="PANTHER" id="PTHR43581">
    <property type="entry name" value="ATP/GTP PHOSPHATASE"/>
    <property type="match status" value="1"/>
</dbReference>
<dbReference type="RefSeq" id="WP_019973547.1">
    <property type="nucleotide sequence ID" value="NZ_BJXC01000001.1"/>
</dbReference>
<dbReference type="OrthoDB" id="9815944at2"/>
<dbReference type="SUPFAM" id="SSF52540">
    <property type="entry name" value="P-loop containing nucleoside triphosphate hydrolases"/>
    <property type="match status" value="1"/>
</dbReference>
<evidence type="ECO:0000313" key="2">
    <source>
        <dbReference type="EMBL" id="GEM50259.1"/>
    </source>
</evidence>
<keyword evidence="3" id="KW-1185">Reference proteome</keyword>
<dbReference type="CDD" id="cd00267">
    <property type="entry name" value="ABC_ATPase"/>
    <property type="match status" value="1"/>
</dbReference>
<proteinExistence type="predicted"/>
<dbReference type="GO" id="GO:0005524">
    <property type="term" value="F:ATP binding"/>
    <property type="evidence" value="ECO:0007669"/>
    <property type="project" value="InterPro"/>
</dbReference>
<gene>
    <name evidence="2" type="ORF">EB1_00490</name>
</gene>
<dbReference type="InterPro" id="IPR029492">
    <property type="entry name" value="DUF4435"/>
</dbReference>
<dbReference type="PANTHER" id="PTHR43581:SF2">
    <property type="entry name" value="EXCINUCLEASE ATPASE SUBUNIT"/>
    <property type="match status" value="1"/>
</dbReference>
<dbReference type="InterPro" id="IPR003593">
    <property type="entry name" value="AAA+_ATPase"/>
</dbReference>
<evidence type="ECO:0000259" key="1">
    <source>
        <dbReference type="SMART" id="SM00382"/>
    </source>
</evidence>
<feature type="domain" description="AAA+ ATPase" evidence="1">
    <location>
        <begin position="124"/>
        <end position="361"/>
    </location>
</feature>
<dbReference type="InterPro" id="IPR027417">
    <property type="entry name" value="P-loop_NTPase"/>
</dbReference>
<dbReference type="GO" id="GO:0016887">
    <property type="term" value="F:ATP hydrolysis activity"/>
    <property type="evidence" value="ECO:0007669"/>
    <property type="project" value="InterPro"/>
</dbReference>
<dbReference type="STRING" id="1218108.GCA_000382425_00050"/>
<evidence type="ECO:0000313" key="3">
    <source>
        <dbReference type="Proteomes" id="UP000321245"/>
    </source>
</evidence>
<dbReference type="AlphaFoldDB" id="A0A511NBQ2"/>
<sequence length="625" mass="72869">MEQLLEDLIKESTLHKEIYNQLEIDEKKLNIFDTIVEIAIKIKTQLLQQNIDTSYRQLYNNQISAILSQLQYRDHANSNFVIHQDEHWKQQNKNSFTQYIYDSIKGLTDGFNFQIDFFEKIGNFDSNIVIVGANGSGKTSLSEKLKQYLNNNGVVISAQRILKLPTFENIGNPEITATKLKEEQLRGKTYKNTDDFRYIANEFEIVLKHLLAENISIGNKYRKQAIENTKNEKPIDSPQNTNLDATIEIWNSLIEHRYLDCEDGINIKTYVKETDTPYPSIQMSDGEKVLLYLIAQVMLAPVNGFIVIDEPEMYLHKTILKRLWNILESKRNDCLFIYLTHDLDFATSRNTAKKIWIKSYKYPNYWEIENIESEEIPQALLFELLGSRKNILFCEGIKGSNDEKIYSMLFPDYTITPVGSCFNVINHTKAFNKLNNINTSAIGLIDSDHHSVERLDKIKLENIYSFSVSEVENLFLDEEFLTNLSTHLMTDPEKIKLIKIDVIKELEKEKELQISNYISTKINNIFTDSDLTKGNTIQKVKENYQIFLDAINIDSFYEQRKTEIEKIITDNNYEKTISIYNNKGLKKIVSRHLAITDFTERCFKFIQNNPDQLNILKKYFPSEII</sequence>